<keyword evidence="4" id="KW-0121">Carboxypeptidase</keyword>
<evidence type="ECO:0000259" key="3">
    <source>
        <dbReference type="Pfam" id="PF04389"/>
    </source>
</evidence>
<dbReference type="GO" id="GO:0004181">
    <property type="term" value="F:metallocarboxypeptidase activity"/>
    <property type="evidence" value="ECO:0007669"/>
    <property type="project" value="UniProtKB-EC"/>
</dbReference>
<proteinExistence type="inferred from homology"/>
<evidence type="ECO:0000256" key="1">
    <source>
        <dbReference type="ARBA" id="ARBA00005634"/>
    </source>
</evidence>
<dbReference type="STRING" id="6945.B7QCN8"/>
<dbReference type="EMBL" id="ABJB010124296">
    <property type="status" value="NOT_ANNOTATED_CDS"/>
    <property type="molecule type" value="Genomic_DNA"/>
</dbReference>
<dbReference type="InterPro" id="IPR007484">
    <property type="entry name" value="Peptidase_M28"/>
</dbReference>
<dbReference type="EMBL" id="ABJB010752171">
    <property type="status" value="NOT_ANNOTATED_CDS"/>
    <property type="molecule type" value="Genomic_DNA"/>
</dbReference>
<dbReference type="EC" id="3.4.17.21" evidence="4"/>
<dbReference type="VEuPathDB" id="VectorBase:ISCI022416"/>
<dbReference type="InterPro" id="IPR039373">
    <property type="entry name" value="Peptidase_M28B"/>
</dbReference>
<feature type="non-terminal residue" evidence="4">
    <location>
        <position position="1"/>
    </location>
</feature>
<dbReference type="Pfam" id="PF04389">
    <property type="entry name" value="Peptidase_M28"/>
    <property type="match status" value="1"/>
</dbReference>
<dbReference type="EnsemblMetazoa" id="ISCW022417-RA">
    <property type="protein sequence ID" value="ISCW022417-PA"/>
    <property type="gene ID" value="ISCW022417"/>
</dbReference>
<evidence type="ECO:0000256" key="2">
    <source>
        <dbReference type="SAM" id="MobiDB-lite"/>
    </source>
</evidence>
<dbReference type="Gene3D" id="3.40.630.10">
    <property type="entry name" value="Zn peptidases"/>
    <property type="match status" value="1"/>
</dbReference>
<dbReference type="EMBL" id="ABJB010352775">
    <property type="status" value="NOT_ANNOTATED_CDS"/>
    <property type="molecule type" value="Genomic_DNA"/>
</dbReference>
<dbReference type="VEuPathDB" id="VectorBase:ISCW022417"/>
<evidence type="ECO:0000313" key="6">
    <source>
        <dbReference type="Proteomes" id="UP000001555"/>
    </source>
</evidence>
<dbReference type="AlphaFoldDB" id="B7QCN8"/>
<dbReference type="OrthoDB" id="6506691at2759"/>
<comment type="similarity">
    <text evidence="1">Belongs to the peptidase M28 family. M28B subfamily.</text>
</comment>
<dbReference type="InterPro" id="IPR046450">
    <property type="entry name" value="PA_dom_sf"/>
</dbReference>
<keyword evidence="4" id="KW-0378">Hydrolase</keyword>
<dbReference type="GO" id="GO:0004180">
    <property type="term" value="F:carboxypeptidase activity"/>
    <property type="evidence" value="ECO:0000318"/>
    <property type="project" value="GO_Central"/>
</dbReference>
<dbReference type="EMBL" id="ABJB011028305">
    <property type="status" value="NOT_ANNOTATED_CDS"/>
    <property type="molecule type" value="Genomic_DNA"/>
</dbReference>
<evidence type="ECO:0000313" key="4">
    <source>
        <dbReference type="EMBL" id="EEC16610.1"/>
    </source>
</evidence>
<dbReference type="SUPFAM" id="SSF53187">
    <property type="entry name" value="Zn-dependent exopeptidases"/>
    <property type="match status" value="1"/>
</dbReference>
<dbReference type="HOGENOM" id="CLU_689976_0_0_1"/>
<dbReference type="SUPFAM" id="SSF52025">
    <property type="entry name" value="PA domain"/>
    <property type="match status" value="1"/>
</dbReference>
<feature type="region of interest" description="Disordered" evidence="2">
    <location>
        <begin position="47"/>
        <end position="67"/>
    </location>
</feature>
<dbReference type="Gene3D" id="3.50.30.30">
    <property type="match status" value="1"/>
</dbReference>
<dbReference type="FunFam" id="3.40.630.10:FF:000101">
    <property type="entry name" value="N-acetylated alpha-linked acidic dipeptidase like 1"/>
    <property type="match status" value="1"/>
</dbReference>
<reference evidence="5" key="2">
    <citation type="submission" date="2020-05" db="UniProtKB">
        <authorList>
            <consortium name="EnsemblMetazoa"/>
        </authorList>
    </citation>
    <scope>IDENTIFICATION</scope>
    <source>
        <strain evidence="5">wikel</strain>
    </source>
</reference>
<dbReference type="PANTHER" id="PTHR10404:SF46">
    <property type="entry name" value="VACUOLAR PROTEIN SORTING-ASSOCIATED PROTEIN 70"/>
    <property type="match status" value="1"/>
</dbReference>
<protein>
    <submittedName>
        <fullName evidence="4 5">Glutamate carboxypeptidase, putative</fullName>
        <ecNumber evidence="4">3.4.17.21</ecNumber>
    </submittedName>
</protein>
<keyword evidence="6" id="KW-1185">Reference proteome</keyword>
<gene>
    <name evidence="4" type="ORF">IscW_ISCW022417</name>
</gene>
<feature type="domain" description="Peptidase M28" evidence="3">
    <location>
        <begin position="139"/>
        <end position="265"/>
    </location>
</feature>
<dbReference type="EMBL" id="DS908885">
    <property type="protein sequence ID" value="EEC16610.1"/>
    <property type="molecule type" value="Genomic_DNA"/>
</dbReference>
<organism>
    <name type="scientific">Ixodes scapularis</name>
    <name type="common">Black-legged tick</name>
    <name type="synonym">Deer tick</name>
    <dbReference type="NCBI Taxonomy" id="6945"/>
    <lineage>
        <taxon>Eukaryota</taxon>
        <taxon>Metazoa</taxon>
        <taxon>Ecdysozoa</taxon>
        <taxon>Arthropoda</taxon>
        <taxon>Chelicerata</taxon>
        <taxon>Arachnida</taxon>
        <taxon>Acari</taxon>
        <taxon>Parasitiformes</taxon>
        <taxon>Ixodida</taxon>
        <taxon>Ixodoidea</taxon>
        <taxon>Ixodidae</taxon>
        <taxon>Ixodinae</taxon>
        <taxon>Ixodes</taxon>
    </lineage>
</organism>
<dbReference type="VEuPathDB" id="VectorBase:ISCP_010117"/>
<dbReference type="PaxDb" id="6945-B7QCN8"/>
<dbReference type="VEuPathDB" id="VectorBase:ISCP_018481"/>
<sequence length="400" mass="44122">VRICEERGGIGAILFGDPMDMAPKGENFVFPKSLYVGGSAMQRGSLDFSQDSETPGYPSIRKRSSLRVADPPGLPKIPAQVIGYDDARVLLKLLGGPDWAVKGGFNFTYRTGPFASSHKGEKVRLSVNNIIKRLVVHDVIGIIRGSVEPGQFSVTGNHHDAWGFGASDPSSATAALLEASRTLGAMVKRGWRPRRSIVVAFWAQEEVGRAGSREWVEENICLLTHGAVGYVNIDTCADGELTQYFFSNLNNLAAFQLFLSRVKHTTDICTLIYYVLLMSKDASFGNIVQLRNCVTSLSLMFYKVLNVLLCRKRSFSNTQKVDGVSLAPYYHTAYETLELYQRFVDPDYAIMERCSQLVGALTLSLAEAELLPYNMVDLGQALQEGFGDLQTHLEDFAAHN</sequence>
<dbReference type="PANTHER" id="PTHR10404">
    <property type="entry name" value="N-ACETYLATED-ALPHA-LINKED ACIDIC DIPEPTIDASE"/>
    <property type="match status" value="1"/>
</dbReference>
<dbReference type="Proteomes" id="UP000001555">
    <property type="component" value="Unassembled WGS sequence"/>
</dbReference>
<dbReference type="EMBL" id="ABJB010286057">
    <property type="status" value="NOT_ANNOTATED_CDS"/>
    <property type="molecule type" value="Genomic_DNA"/>
</dbReference>
<reference evidence="4 6" key="1">
    <citation type="submission" date="2008-03" db="EMBL/GenBank/DDBJ databases">
        <title>Annotation of Ixodes scapularis.</title>
        <authorList>
            <consortium name="Ixodes scapularis Genome Project Consortium"/>
            <person name="Caler E."/>
            <person name="Hannick L.I."/>
            <person name="Bidwell S."/>
            <person name="Joardar V."/>
            <person name="Thiagarajan M."/>
            <person name="Amedeo P."/>
            <person name="Galinsky K.J."/>
            <person name="Schobel S."/>
            <person name="Inman J."/>
            <person name="Hostetler J."/>
            <person name="Miller J."/>
            <person name="Hammond M."/>
            <person name="Megy K."/>
            <person name="Lawson D."/>
            <person name="Kodira C."/>
            <person name="Sutton G."/>
            <person name="Meyer J."/>
            <person name="Hill C.A."/>
            <person name="Birren B."/>
            <person name="Nene V."/>
            <person name="Collins F."/>
            <person name="Alarcon-Chaidez F."/>
            <person name="Wikel S."/>
            <person name="Strausberg R."/>
        </authorList>
    </citation>
    <scope>NUCLEOTIDE SEQUENCE [LARGE SCALE GENOMIC DNA]</scope>
    <source>
        <strain evidence="6">Wikel</strain>
        <strain evidence="4">Wikel colony</strain>
    </source>
</reference>
<accession>B7QCN8</accession>
<evidence type="ECO:0000313" key="5">
    <source>
        <dbReference type="EnsemblMetazoa" id="ISCW022417-PA"/>
    </source>
</evidence>
<feature type="non-terminal residue" evidence="4">
    <location>
        <position position="400"/>
    </location>
</feature>
<name>B7QCN8_IXOSC</name>
<keyword evidence="4" id="KW-0645">Protease</keyword>